<gene>
    <name evidence="1" type="ORF">LEP1GSC151_1693</name>
</gene>
<accession>M3HEI3</accession>
<dbReference type="Proteomes" id="UP000011776">
    <property type="component" value="Unassembled WGS sequence"/>
</dbReference>
<evidence type="ECO:0000313" key="1">
    <source>
        <dbReference type="EMBL" id="EMG11060.1"/>
    </source>
</evidence>
<organism evidence="1 2">
    <name type="scientific">Leptospira interrogans serovar Grippotyphosa str. LT2186</name>
    <dbReference type="NCBI Taxonomy" id="1001599"/>
    <lineage>
        <taxon>Bacteria</taxon>
        <taxon>Pseudomonadati</taxon>
        <taxon>Spirochaetota</taxon>
        <taxon>Spirochaetia</taxon>
        <taxon>Leptospirales</taxon>
        <taxon>Leptospiraceae</taxon>
        <taxon>Leptospira</taxon>
    </lineage>
</organism>
<dbReference type="BioCyc" id="LINT1001599:G11K9-4388-MONOMER"/>
<reference evidence="1 2" key="1">
    <citation type="submission" date="2013-02" db="EMBL/GenBank/DDBJ databases">
        <authorList>
            <person name="Harkins D.M."/>
            <person name="Durkin A.S."/>
            <person name="Brinkac L.M."/>
            <person name="Haft D.H."/>
            <person name="Selengut J.D."/>
            <person name="Sanka R."/>
            <person name="DePew J."/>
            <person name="Purushe J."/>
            <person name="Tulsiani S.M."/>
            <person name="Graham G.C."/>
            <person name="Burns M.-A."/>
            <person name="Dohnt M.F."/>
            <person name="Smythe L.D."/>
            <person name="McKay D.B."/>
            <person name="Craig S.B."/>
            <person name="Vinetz J.M."/>
            <person name="Sutton G.G."/>
            <person name="Nierman W.C."/>
            <person name="Fouts D.E."/>
        </authorList>
    </citation>
    <scope>NUCLEOTIDE SEQUENCE [LARGE SCALE GENOMIC DNA]</scope>
    <source>
        <strain evidence="1 2">LT2186</strain>
    </source>
</reference>
<name>M3HEI3_LEPIR</name>
<comment type="caution">
    <text evidence="1">The sequence shown here is derived from an EMBL/GenBank/DDBJ whole genome shotgun (WGS) entry which is preliminary data.</text>
</comment>
<dbReference type="AlphaFoldDB" id="M3HEI3"/>
<sequence length="57" mass="7208">MQKEFTFYKNYREKEKLREAFFQFTPKALYGADFRLWYQLGFWENSYIPYSFLKTKL</sequence>
<proteinExistence type="predicted"/>
<dbReference type="EMBL" id="AFME02000198">
    <property type="protein sequence ID" value="EMG11060.1"/>
    <property type="molecule type" value="Genomic_DNA"/>
</dbReference>
<protein>
    <submittedName>
        <fullName evidence="1">Uncharacterized protein</fullName>
    </submittedName>
</protein>
<evidence type="ECO:0000313" key="2">
    <source>
        <dbReference type="Proteomes" id="UP000011776"/>
    </source>
</evidence>